<feature type="non-terminal residue" evidence="1">
    <location>
        <position position="128"/>
    </location>
</feature>
<dbReference type="AlphaFoldDB" id="A0A0K8UQW1"/>
<name>A0A0K8UQW1_BACLA</name>
<reference evidence="1" key="1">
    <citation type="submission" date="2015-06" db="EMBL/GenBank/DDBJ databases">
        <authorList>
            <person name="Hoefler B.C."/>
            <person name="Straight P.D."/>
        </authorList>
    </citation>
    <scope>NUCLEOTIDE SEQUENCE</scope>
</reference>
<proteinExistence type="predicted"/>
<organism evidence="1">
    <name type="scientific">Bactrocera latifrons</name>
    <name type="common">Malaysian fruit fly</name>
    <name type="synonym">Chaetodacus latifrons</name>
    <dbReference type="NCBI Taxonomy" id="174628"/>
    <lineage>
        <taxon>Eukaryota</taxon>
        <taxon>Metazoa</taxon>
        <taxon>Ecdysozoa</taxon>
        <taxon>Arthropoda</taxon>
        <taxon>Hexapoda</taxon>
        <taxon>Insecta</taxon>
        <taxon>Pterygota</taxon>
        <taxon>Neoptera</taxon>
        <taxon>Endopterygota</taxon>
        <taxon>Diptera</taxon>
        <taxon>Brachycera</taxon>
        <taxon>Muscomorpha</taxon>
        <taxon>Tephritoidea</taxon>
        <taxon>Tephritidae</taxon>
        <taxon>Bactrocera</taxon>
        <taxon>Bactrocera</taxon>
    </lineage>
</organism>
<feature type="non-terminal residue" evidence="1">
    <location>
        <position position="1"/>
    </location>
</feature>
<gene>
    <name evidence="1" type="ORF">c0_g1_i5</name>
</gene>
<protein>
    <submittedName>
        <fullName evidence="1">Uncharacterized protein</fullName>
    </submittedName>
</protein>
<sequence>IATTELNVVERSDDYRGVLKNSPRRIVGTKDYRKPEWVTHMEEMQKALKETTAPLIATHVDEKIIQQQQVQQQLLVQQEQHEQTVIIQQQQQLQAEEEILIKSGNVKKKKKKVSQQQQTAQEIQDIVE</sequence>
<accession>A0A0K8UQW1</accession>
<evidence type="ECO:0000313" key="1">
    <source>
        <dbReference type="EMBL" id="JAI29077.1"/>
    </source>
</evidence>
<dbReference type="EMBL" id="GDHF01023237">
    <property type="protein sequence ID" value="JAI29077.1"/>
    <property type="molecule type" value="Transcribed_RNA"/>
</dbReference>